<protein>
    <submittedName>
        <fullName evidence="3">SRPBCC domain-containing protein</fullName>
    </submittedName>
</protein>
<accession>A0A9X1T100</accession>
<evidence type="ECO:0000313" key="4">
    <source>
        <dbReference type="Proteomes" id="UP001138997"/>
    </source>
</evidence>
<gene>
    <name evidence="3" type="ORF">LR394_20705</name>
</gene>
<dbReference type="Proteomes" id="UP001138997">
    <property type="component" value="Unassembled WGS sequence"/>
</dbReference>
<reference evidence="3" key="1">
    <citation type="submission" date="2021-11" db="EMBL/GenBank/DDBJ databases">
        <title>Streptomyces corallinus and Kineosporia corallina sp. nov., two new coral-derived marine actinobacteria.</title>
        <authorList>
            <person name="Buangrab K."/>
            <person name="Sutthacheep M."/>
            <person name="Yeemin T."/>
            <person name="Harunari E."/>
            <person name="Igarashi Y."/>
            <person name="Sripreechasak P."/>
            <person name="Kanchanasin P."/>
            <person name="Tanasupawat S."/>
            <person name="Phongsopitanun W."/>
        </authorList>
    </citation>
    <scope>NUCLEOTIDE SEQUENCE</scope>
    <source>
        <strain evidence="3">JCM 31032</strain>
    </source>
</reference>
<dbReference type="RefSeq" id="WP_231444426.1">
    <property type="nucleotide sequence ID" value="NZ_JAJOMB010000011.1"/>
</dbReference>
<comment type="similarity">
    <text evidence="1">Belongs to the AHA1 family.</text>
</comment>
<dbReference type="InterPro" id="IPR013538">
    <property type="entry name" value="ASHA1/2-like_C"/>
</dbReference>
<name>A0A9X1T100_9ACTN</name>
<dbReference type="Gene3D" id="3.30.530.20">
    <property type="match status" value="1"/>
</dbReference>
<dbReference type="SUPFAM" id="SSF55961">
    <property type="entry name" value="Bet v1-like"/>
    <property type="match status" value="1"/>
</dbReference>
<evidence type="ECO:0000256" key="1">
    <source>
        <dbReference type="ARBA" id="ARBA00006817"/>
    </source>
</evidence>
<dbReference type="AlphaFoldDB" id="A0A9X1T100"/>
<evidence type="ECO:0000259" key="2">
    <source>
        <dbReference type="Pfam" id="PF08327"/>
    </source>
</evidence>
<sequence length="159" mass="17985">MSGVRHHTFTVSRELDAPPETVFRVFAEDELRRIWFKLPGRGAQYSFDFRIGGEEHHESTFTQLDGPDEHVVNRGHWIDIVPQRRMVQHYGTAISGVRMWTALLTVELYELPEGNGTLLDWTEQVAFLNYRGDGGIDLQHLRGATGLRLNGLAKAVAAS</sequence>
<dbReference type="InterPro" id="IPR023393">
    <property type="entry name" value="START-like_dom_sf"/>
</dbReference>
<organism evidence="3 4">
    <name type="scientific">Kineosporia babensis</name>
    <dbReference type="NCBI Taxonomy" id="499548"/>
    <lineage>
        <taxon>Bacteria</taxon>
        <taxon>Bacillati</taxon>
        <taxon>Actinomycetota</taxon>
        <taxon>Actinomycetes</taxon>
        <taxon>Kineosporiales</taxon>
        <taxon>Kineosporiaceae</taxon>
        <taxon>Kineosporia</taxon>
    </lineage>
</organism>
<dbReference type="Pfam" id="PF08327">
    <property type="entry name" value="AHSA1"/>
    <property type="match status" value="1"/>
</dbReference>
<keyword evidence="4" id="KW-1185">Reference proteome</keyword>
<proteinExistence type="inferred from homology"/>
<comment type="caution">
    <text evidence="3">The sequence shown here is derived from an EMBL/GenBank/DDBJ whole genome shotgun (WGS) entry which is preliminary data.</text>
</comment>
<dbReference type="EMBL" id="JAJOMB010000011">
    <property type="protein sequence ID" value="MCD5313333.1"/>
    <property type="molecule type" value="Genomic_DNA"/>
</dbReference>
<evidence type="ECO:0000313" key="3">
    <source>
        <dbReference type="EMBL" id="MCD5313333.1"/>
    </source>
</evidence>
<feature type="domain" description="Activator of Hsp90 ATPase homologue 1/2-like C-terminal" evidence="2">
    <location>
        <begin position="16"/>
        <end position="123"/>
    </location>
</feature>